<dbReference type="Pfam" id="PF23381">
    <property type="entry name" value="Beta-prop_IFT122_1st"/>
    <property type="match status" value="2"/>
</dbReference>
<dbReference type="GO" id="GO:0061512">
    <property type="term" value="P:protein localization to cilium"/>
    <property type="evidence" value="ECO:0000318"/>
    <property type="project" value="GO_Central"/>
</dbReference>
<dbReference type="PROSITE" id="PS50082">
    <property type="entry name" value="WD_REPEATS_2"/>
    <property type="match status" value="1"/>
</dbReference>
<dbReference type="SMART" id="SM00320">
    <property type="entry name" value="WD40"/>
    <property type="match status" value="8"/>
</dbReference>
<evidence type="ECO:0000313" key="13">
    <source>
        <dbReference type="Proteomes" id="UP000054558"/>
    </source>
</evidence>
<dbReference type="PROSITE" id="PS50294">
    <property type="entry name" value="WD_REPEATS_REGION"/>
    <property type="match status" value="1"/>
</dbReference>
<organism evidence="12 13">
    <name type="scientific">Klebsormidium nitens</name>
    <name type="common">Green alga</name>
    <name type="synonym">Ulothrix nitens</name>
    <dbReference type="NCBI Taxonomy" id="105231"/>
    <lineage>
        <taxon>Eukaryota</taxon>
        <taxon>Viridiplantae</taxon>
        <taxon>Streptophyta</taxon>
        <taxon>Klebsormidiophyceae</taxon>
        <taxon>Klebsormidiales</taxon>
        <taxon>Klebsormidiaceae</taxon>
        <taxon>Klebsormidium</taxon>
    </lineage>
</organism>
<dbReference type="InterPro" id="IPR039857">
    <property type="entry name" value="Ift122/121"/>
</dbReference>
<evidence type="ECO:0000259" key="9">
    <source>
        <dbReference type="Pfam" id="PF23377"/>
    </source>
</evidence>
<dbReference type="Pfam" id="PF25295">
    <property type="entry name" value="TPR_IFT122"/>
    <property type="match status" value="1"/>
</dbReference>
<dbReference type="InterPro" id="IPR015943">
    <property type="entry name" value="WD40/YVTN_repeat-like_dom_sf"/>
</dbReference>
<dbReference type="GO" id="GO:0035721">
    <property type="term" value="P:intraciliary retrograde transport"/>
    <property type="evidence" value="ECO:0000318"/>
    <property type="project" value="GO_Central"/>
</dbReference>
<comment type="subcellular location">
    <subcellularLocation>
        <location evidence="1">Cell projection</location>
        <location evidence="1">Cilium</location>
    </subcellularLocation>
</comment>
<dbReference type="GO" id="GO:0097730">
    <property type="term" value="C:non-motile cilium"/>
    <property type="evidence" value="ECO:0000318"/>
    <property type="project" value="GO_Central"/>
</dbReference>
<evidence type="ECO:0000256" key="7">
    <source>
        <dbReference type="PROSITE-ProRule" id="PRU00221"/>
    </source>
</evidence>
<keyword evidence="5" id="KW-0969">Cilium</keyword>
<evidence type="ECO:0000256" key="2">
    <source>
        <dbReference type="ARBA" id="ARBA00019442"/>
    </source>
</evidence>
<dbReference type="OrthoDB" id="10255582at2759"/>
<name>A0A1Y1IFT9_KLENI</name>
<sequence>MRVVQTWSDKVPERDGVKSVCYDVAFKPDGTQLVAAVGSRVLMYDALDGDLLHSLKGHKDAVYCVAYSRDGKRFASGGADKTVIIWTHKAEGILKYSHNDSIQSLAYNPLTQQLASTTATDFGLWSPEQKSVAKHKVPAKALCCAWTLDGLHLALGLYNGVITIRDGRAGTEVVSIQRAAPVWALAWCPPGKEEMAEQLAVGCWDATLSFYRLNGQQIGKDRALESDPTSLAFTGPNSEFLLIGGTNRKVLMATRDGTILCPVAERDDWVWCAHARSRGTHVAVACQDGSVSVHQLIHSTVHALYQERYAFRESMTDVVVQHLITEQKVRIRCKDYVKKLAVYKDRLAVQLPERVLIYSLAGPPEDTNDMQYRVTARIGAKLECNLLVLTSEHVILCLEKKLQLYNLDGEKEREWVLEAVIRYIKVVGGPPGREGLLVGLKNGAIVQVLVDNPFVTQLIKHRASIRCLDLSAERRKLAVVDESAAVVVYDLATKGVLFEDANANSVAWNGDMEEMLCYSGNGQLSIKTGDFPVTVQKLQGFVVGFQASKVFCLHLQAMQTIDVPQSSSMHNYLTRGDIGAAYKVACLGVTDSDWRALAMGALTGMQWEIAKKALIRIRDVRLLDLLHTKQGAGNAGKFGGGDGGQLFLAELLAYQGKFVEAARAFARAGAPERAVALFTDLRQFELAKQWASELGGASDLSPTSVVANGVPRTDGASNTKVAELIAAQAAWSEEVSDFRAAAEMYLQAGQPETAIAILARHKYTDRLIDVMRGLSASESDRKALAACAAALARAGQKTAAIEANLKLGDFDAAIGLHLEQEQWDEAVGLLARAPERRAQVHGARARAFAAADRFEDARAAYKAAGLPEQSLRMLAQLAENAVTERRFKDAAQFLHAAAAERLEAAHFACERAARARELAAFWAARRAAEAYYAYHAIHHSTDQPFRTVGPDALLHAALFVLSRAKDIPPGVSLVYVLQTVVKQGEALGAFKLASFAAERLQGMRLPSATWQDEVDLAALALRRQPPRDSEHLLSPCARCGAPLPLFSAQFEQCAGCGHAVFRSFVTFEALPLLEFAPEEGVSHSEAVQLLEEEGLFDGAEEPHMRGRQQRHPGDVQTLRLDDDEPPSISGNGIPSGKASLGATAGELMRRQLEGGGVVRADRAMLRAMRRADVLILEWPTDVLPVRYLCMVDPDVPVAICGSCNQLFEEEEWEMALLEHATCPFCREEGDRPPSFPPRPEPEAEARLSGNGVEMENGTTRPGTGKKRPGGSPGRPGTASARPGTGAGRPTSSWGKQAAGLRPGSSAGRAKSVLSSSTNGIQADGIQGWRGSRNSSERLSNGGMEDPVFVGRLSSQSRR</sequence>
<evidence type="ECO:0000256" key="6">
    <source>
        <dbReference type="ARBA" id="ARBA00023273"/>
    </source>
</evidence>
<dbReference type="InterPro" id="IPR036322">
    <property type="entry name" value="WD40_repeat_dom_sf"/>
</dbReference>
<dbReference type="EMBL" id="DF237503">
    <property type="protein sequence ID" value="GAQ89710.1"/>
    <property type="molecule type" value="Genomic_DNA"/>
</dbReference>
<keyword evidence="6" id="KW-0966">Cell projection</keyword>
<dbReference type="InterPro" id="IPR001680">
    <property type="entry name" value="WD40_rpt"/>
</dbReference>
<evidence type="ECO:0000259" key="10">
    <source>
        <dbReference type="Pfam" id="PF23381"/>
    </source>
</evidence>
<dbReference type="Gene3D" id="1.25.40.470">
    <property type="match status" value="2"/>
</dbReference>
<evidence type="ECO:0000256" key="5">
    <source>
        <dbReference type="ARBA" id="ARBA00023069"/>
    </source>
</evidence>
<dbReference type="OMA" id="GDSFDTW"/>
<dbReference type="SUPFAM" id="SSF50978">
    <property type="entry name" value="WD40 repeat-like"/>
    <property type="match status" value="2"/>
</dbReference>
<dbReference type="STRING" id="105231.A0A1Y1IFT9"/>
<dbReference type="GO" id="GO:0030991">
    <property type="term" value="C:intraciliary transport particle A"/>
    <property type="evidence" value="ECO:0000318"/>
    <property type="project" value="GO_Central"/>
</dbReference>
<feature type="repeat" description="WD" evidence="7">
    <location>
        <begin position="55"/>
        <end position="86"/>
    </location>
</feature>
<feature type="region of interest" description="Disordered" evidence="8">
    <location>
        <begin position="1228"/>
        <end position="1358"/>
    </location>
</feature>
<gene>
    <name evidence="12" type="ORF">KFL_005540050</name>
</gene>
<feature type="domain" description="IFT122 second beta-propeller" evidence="9">
    <location>
        <begin position="302"/>
        <end position="558"/>
    </location>
</feature>
<evidence type="ECO:0000259" key="11">
    <source>
        <dbReference type="Pfam" id="PF25295"/>
    </source>
</evidence>
<dbReference type="InterPro" id="IPR056152">
    <property type="entry name" value="Beta-prop_IFT122_2nd"/>
</dbReference>
<feature type="domain" description="IFT122 first beta-propeller" evidence="10">
    <location>
        <begin position="3"/>
        <end position="192"/>
    </location>
</feature>
<dbReference type="PANTHER" id="PTHR12764">
    <property type="entry name" value="WD REPEAT DOMAIN-RELATED"/>
    <property type="match status" value="1"/>
</dbReference>
<dbReference type="Proteomes" id="UP000054558">
    <property type="component" value="Unassembled WGS sequence"/>
</dbReference>
<accession>A0A1Y1IFT9</accession>
<feature type="domain" description="Intraflagellar transport protein 122 homolog TPR" evidence="11">
    <location>
        <begin position="565"/>
        <end position="973"/>
    </location>
</feature>
<dbReference type="Pfam" id="PF25143">
    <property type="entry name" value="Zn_ribbon_IFT122_C"/>
    <property type="match status" value="1"/>
</dbReference>
<keyword evidence="3 7" id="KW-0853">WD repeat</keyword>
<dbReference type="GO" id="GO:1905515">
    <property type="term" value="P:non-motile cilium assembly"/>
    <property type="evidence" value="ECO:0000318"/>
    <property type="project" value="GO_Central"/>
</dbReference>
<evidence type="ECO:0000256" key="1">
    <source>
        <dbReference type="ARBA" id="ARBA00004138"/>
    </source>
</evidence>
<dbReference type="PANTHER" id="PTHR12764:SF4">
    <property type="entry name" value="INTRAFLAGELLAR TRANSPORT PROTEIN 122 HOMOLOG"/>
    <property type="match status" value="1"/>
</dbReference>
<keyword evidence="12" id="KW-0282">Flagellum</keyword>
<evidence type="ECO:0000256" key="4">
    <source>
        <dbReference type="ARBA" id="ARBA00022737"/>
    </source>
</evidence>
<protein>
    <recommendedName>
        <fullName evidence="2">Intraflagellar transport protein 122 homolog</fullName>
    </recommendedName>
</protein>
<dbReference type="InterPro" id="IPR057411">
    <property type="entry name" value="TPR_IFT122"/>
</dbReference>
<dbReference type="Pfam" id="PF23377">
    <property type="entry name" value="Beta-prop_IFT122_2nd"/>
    <property type="match status" value="1"/>
</dbReference>
<keyword evidence="13" id="KW-1185">Reference proteome</keyword>
<reference evidence="12 13" key="1">
    <citation type="journal article" date="2014" name="Nat. Commun.">
        <title>Klebsormidium flaccidum genome reveals primary factors for plant terrestrial adaptation.</title>
        <authorList>
            <person name="Hori K."/>
            <person name="Maruyama F."/>
            <person name="Fujisawa T."/>
            <person name="Togashi T."/>
            <person name="Yamamoto N."/>
            <person name="Seo M."/>
            <person name="Sato S."/>
            <person name="Yamada T."/>
            <person name="Mori H."/>
            <person name="Tajima N."/>
            <person name="Moriyama T."/>
            <person name="Ikeuchi M."/>
            <person name="Watanabe M."/>
            <person name="Wada H."/>
            <person name="Kobayashi K."/>
            <person name="Saito M."/>
            <person name="Masuda T."/>
            <person name="Sasaki-Sekimoto Y."/>
            <person name="Mashiguchi K."/>
            <person name="Awai K."/>
            <person name="Shimojima M."/>
            <person name="Masuda S."/>
            <person name="Iwai M."/>
            <person name="Nobusawa T."/>
            <person name="Narise T."/>
            <person name="Kondo S."/>
            <person name="Saito H."/>
            <person name="Sato R."/>
            <person name="Murakawa M."/>
            <person name="Ihara Y."/>
            <person name="Oshima-Yamada Y."/>
            <person name="Ohtaka K."/>
            <person name="Satoh M."/>
            <person name="Sonobe K."/>
            <person name="Ishii M."/>
            <person name="Ohtani R."/>
            <person name="Kanamori-Sato M."/>
            <person name="Honoki R."/>
            <person name="Miyazaki D."/>
            <person name="Mochizuki H."/>
            <person name="Umetsu J."/>
            <person name="Higashi K."/>
            <person name="Shibata D."/>
            <person name="Kamiya Y."/>
            <person name="Sato N."/>
            <person name="Nakamura Y."/>
            <person name="Tabata S."/>
            <person name="Ida S."/>
            <person name="Kurokawa K."/>
            <person name="Ohta H."/>
        </authorList>
    </citation>
    <scope>NUCLEOTIDE SEQUENCE [LARGE SCALE GENOMIC DNA]</scope>
    <source>
        <strain evidence="12 13">NIES-2285</strain>
    </source>
</reference>
<dbReference type="InterPro" id="IPR056153">
    <property type="entry name" value="Beta-prop_IFT122_1st"/>
</dbReference>
<dbReference type="Gene3D" id="2.130.10.10">
    <property type="entry name" value="YVTN repeat-like/Quinoprotein amine dehydrogenase"/>
    <property type="match status" value="2"/>
</dbReference>
<keyword evidence="4" id="KW-0677">Repeat</keyword>
<evidence type="ECO:0000256" key="8">
    <source>
        <dbReference type="SAM" id="MobiDB-lite"/>
    </source>
</evidence>
<evidence type="ECO:0000313" key="12">
    <source>
        <dbReference type="EMBL" id="GAQ89710.1"/>
    </source>
</evidence>
<proteinExistence type="predicted"/>
<feature type="domain" description="IFT122 first beta-propeller" evidence="10">
    <location>
        <begin position="193"/>
        <end position="297"/>
    </location>
</feature>
<evidence type="ECO:0000256" key="3">
    <source>
        <dbReference type="ARBA" id="ARBA00022574"/>
    </source>
</evidence>